<evidence type="ECO:0000256" key="1">
    <source>
        <dbReference type="SAM" id="MobiDB-lite"/>
    </source>
</evidence>
<dbReference type="AlphaFoldDB" id="A0A137P900"/>
<evidence type="ECO:0000313" key="2">
    <source>
        <dbReference type="EMBL" id="KXN71487.1"/>
    </source>
</evidence>
<protein>
    <submittedName>
        <fullName evidence="2">Uncharacterized protein</fullName>
    </submittedName>
</protein>
<proteinExistence type="predicted"/>
<sequence>MNSTCNTPTTPTTPIFRARGPSFSEGKARGNAPSGLTFAEPSASPSHNNSNNSNNSNPPRTPYPHLHLKKVQ</sequence>
<reference evidence="2 3" key="1">
    <citation type="journal article" date="2015" name="Genome Biol. Evol.">
        <title>Phylogenomic analyses indicate that early fungi evolved digesting cell walls of algal ancestors of land plants.</title>
        <authorList>
            <person name="Chang Y."/>
            <person name="Wang S."/>
            <person name="Sekimoto S."/>
            <person name="Aerts A.L."/>
            <person name="Choi C."/>
            <person name="Clum A."/>
            <person name="LaButti K.M."/>
            <person name="Lindquist E.A."/>
            <person name="Yee Ngan C."/>
            <person name="Ohm R.A."/>
            <person name="Salamov A.A."/>
            <person name="Grigoriev I.V."/>
            <person name="Spatafora J.W."/>
            <person name="Berbee M.L."/>
        </authorList>
    </citation>
    <scope>NUCLEOTIDE SEQUENCE [LARGE SCALE GENOMIC DNA]</scope>
    <source>
        <strain evidence="2 3">NRRL 28638</strain>
    </source>
</reference>
<accession>A0A137P900</accession>
<name>A0A137P900_CONC2</name>
<gene>
    <name evidence="2" type="ORF">CONCODRAFT_5830</name>
</gene>
<evidence type="ECO:0000313" key="3">
    <source>
        <dbReference type="Proteomes" id="UP000070444"/>
    </source>
</evidence>
<keyword evidence="3" id="KW-1185">Reference proteome</keyword>
<organism evidence="2 3">
    <name type="scientific">Conidiobolus coronatus (strain ATCC 28846 / CBS 209.66 / NRRL 28638)</name>
    <name type="common">Delacroixia coronata</name>
    <dbReference type="NCBI Taxonomy" id="796925"/>
    <lineage>
        <taxon>Eukaryota</taxon>
        <taxon>Fungi</taxon>
        <taxon>Fungi incertae sedis</taxon>
        <taxon>Zoopagomycota</taxon>
        <taxon>Entomophthoromycotina</taxon>
        <taxon>Entomophthoromycetes</taxon>
        <taxon>Entomophthorales</taxon>
        <taxon>Ancylistaceae</taxon>
        <taxon>Conidiobolus</taxon>
    </lineage>
</organism>
<dbReference type="Proteomes" id="UP000070444">
    <property type="component" value="Unassembled WGS sequence"/>
</dbReference>
<dbReference type="EMBL" id="KQ964474">
    <property type="protein sequence ID" value="KXN71487.1"/>
    <property type="molecule type" value="Genomic_DNA"/>
</dbReference>
<feature type="region of interest" description="Disordered" evidence="1">
    <location>
        <begin position="1"/>
        <end position="72"/>
    </location>
</feature>
<feature type="compositionally biased region" description="Low complexity" evidence="1">
    <location>
        <begin position="41"/>
        <end position="58"/>
    </location>
</feature>